<dbReference type="AlphaFoldDB" id="A0A238V1S0"/>
<reference evidence="1 2" key="1">
    <citation type="submission" date="2017-06" db="EMBL/GenBank/DDBJ databases">
        <authorList>
            <person name="Kim H.J."/>
            <person name="Triplett B.A."/>
        </authorList>
    </citation>
    <scope>NUCLEOTIDE SEQUENCE [LARGE SCALE GENOMIC DNA]</scope>
    <source>
        <strain evidence="1 2">DSM 43151</strain>
    </source>
</reference>
<keyword evidence="2" id="KW-1185">Reference proteome</keyword>
<dbReference type="RefSeq" id="WP_089291285.1">
    <property type="nucleotide sequence ID" value="NZ_BOMU01000006.1"/>
</dbReference>
<gene>
    <name evidence="1" type="ORF">SAMN06264365_101515</name>
</gene>
<accession>A0A238V1S0</accession>
<organism evidence="1 2">
    <name type="scientific">Actinoplanes regularis</name>
    <dbReference type="NCBI Taxonomy" id="52697"/>
    <lineage>
        <taxon>Bacteria</taxon>
        <taxon>Bacillati</taxon>
        <taxon>Actinomycetota</taxon>
        <taxon>Actinomycetes</taxon>
        <taxon>Micromonosporales</taxon>
        <taxon>Micromonosporaceae</taxon>
        <taxon>Actinoplanes</taxon>
    </lineage>
</organism>
<name>A0A238V1S0_9ACTN</name>
<evidence type="ECO:0000313" key="2">
    <source>
        <dbReference type="Proteomes" id="UP000198415"/>
    </source>
</evidence>
<dbReference type="Proteomes" id="UP000198415">
    <property type="component" value="Unassembled WGS sequence"/>
</dbReference>
<sequence>MGASGWHYFTDYEPDLRVVLDRLHRQAFGAGEYYWPDDDEDDSWEPVRPATLERLLADAAVASTGTHSVLDIVRVVAPGESDGFGTLRHLMPEEVHRLFGTAMPTREQFLHRLSTLGDFGQRWSGYCVVLDNGVGGMRQLAVWGYSGD</sequence>
<protein>
    <submittedName>
        <fullName evidence="1">Uncharacterized protein</fullName>
    </submittedName>
</protein>
<dbReference type="EMBL" id="FZNR01000001">
    <property type="protein sequence ID" value="SNR28178.1"/>
    <property type="molecule type" value="Genomic_DNA"/>
</dbReference>
<evidence type="ECO:0000313" key="1">
    <source>
        <dbReference type="EMBL" id="SNR28178.1"/>
    </source>
</evidence>
<proteinExistence type="predicted"/>
<dbReference type="OrthoDB" id="3618826at2"/>